<evidence type="ECO:0000313" key="2">
    <source>
        <dbReference type="EMBL" id="EMF02103.1"/>
    </source>
</evidence>
<reference evidence="2 3" key="1">
    <citation type="journal article" date="2013" name="Genome Announc.">
        <title>Whole-Genome Shotgun Assembly and Analysis of the Genome of Streptomyces mobaraensis DSM 40847, a Strain for Industrial Production of Microbial Transglutaminase.</title>
        <authorList>
            <person name="Yang H."/>
            <person name="He T."/>
            <person name="Wu W."/>
            <person name="Zhu W."/>
            <person name="Lu B."/>
            <person name="Sun W."/>
        </authorList>
    </citation>
    <scope>NUCLEOTIDE SEQUENCE [LARGE SCALE GENOMIC DNA]</scope>
    <source>
        <strain evidence="2 3">DSM 40847</strain>
    </source>
</reference>
<dbReference type="EMBL" id="AORZ01000004">
    <property type="protein sequence ID" value="EMF02103.1"/>
    <property type="molecule type" value="Genomic_DNA"/>
</dbReference>
<dbReference type="Proteomes" id="UP000011740">
    <property type="component" value="Unassembled WGS sequence"/>
</dbReference>
<name>M3B7X1_STRM1</name>
<feature type="compositionally biased region" description="Basic and acidic residues" evidence="1">
    <location>
        <begin position="44"/>
        <end position="54"/>
    </location>
</feature>
<dbReference type="AlphaFoldDB" id="M3B7X1"/>
<feature type="region of interest" description="Disordered" evidence="1">
    <location>
        <begin position="426"/>
        <end position="476"/>
    </location>
</feature>
<dbReference type="eggNOG" id="ENOG5033ZMS">
    <property type="taxonomic scope" value="Bacteria"/>
</dbReference>
<feature type="compositionally biased region" description="Basic and acidic residues" evidence="1">
    <location>
        <begin position="426"/>
        <end position="440"/>
    </location>
</feature>
<organism evidence="2 3">
    <name type="scientific">Streptomyces mobaraensis (strain ATCC 29032 / DSM 40847 / JCM 4168 / NBRC 13819 / NCIMB 11159 / IPCR 16-22)</name>
    <dbReference type="NCBI Taxonomy" id="1223523"/>
    <lineage>
        <taxon>Bacteria</taxon>
        <taxon>Bacillati</taxon>
        <taxon>Actinomycetota</taxon>
        <taxon>Actinomycetes</taxon>
        <taxon>Kitasatosporales</taxon>
        <taxon>Streptomycetaceae</taxon>
        <taxon>Streptomyces</taxon>
    </lineage>
</organism>
<gene>
    <name evidence="2" type="ORF">H340_02699</name>
</gene>
<dbReference type="AntiFam" id="ANF00216">
    <property type="entry name" value="Shadow ORF (opposite pepPI)"/>
</dbReference>
<evidence type="ECO:0000313" key="3">
    <source>
        <dbReference type="Proteomes" id="UP000011740"/>
    </source>
</evidence>
<proteinExistence type="predicted"/>
<dbReference type="STRING" id="1223523.H340_02699"/>
<comment type="caution">
    <text evidence="2">The sequence shown here is derived from an EMBL/GenBank/DDBJ whole genome shotgun (WGS) entry which is preliminary data.</text>
</comment>
<protein>
    <submittedName>
        <fullName evidence="2">DsRNA-specific ribonuclease</fullName>
    </submittedName>
</protein>
<sequence>MTGGASTPACASGRPEPGAEASDAETERPARPGLPGRGAQFVHPRLDRVRCPRERSRHQAGAVRGDDEVVLDADADAAQGGRQGLVVGLEVEAGFDGEDLTLLQDAVEVGVGARLGAVVDVQAEHVAAAAEGVAAVEVAVGGAEDAPVGEALGDDAHAGPVEVAEARARFEGGDARVLGGEDEFVDLPLDGREAAGEGEGAGDVGGVEGVRLHAGVEEEQVARVQPAVVAGPVQDAGVRAGRGDGLVAGAVALGAGAQPEDAFDPALAARVRQGARKGADDVLEAGGGVVHGLLQLADLPGVLDEPQLAEHGGEFAVAGGVAAGREGGVGLQGRAVDARRAFGLGGVRRAADPELAVPAVAVERRGAGGAGRARPDVQHRLMAVRAVGLQDEDVAGLVLARQAGQPGVGAVRAEAEVAVVGADLRRTGGHDQPLAREARGEAGPAGGGGVREGRPGAPGRRRYGRPARSHEGRQFVGHRQVVAHRADGDGGGSGHGLPPGTSRRLYHFTLRCYRSHVMSRDTEEAAPPPR</sequence>
<accession>M3B7X1</accession>
<evidence type="ECO:0000256" key="1">
    <source>
        <dbReference type="SAM" id="MobiDB-lite"/>
    </source>
</evidence>
<feature type="region of interest" description="Disordered" evidence="1">
    <location>
        <begin position="1"/>
        <end position="64"/>
    </location>
</feature>